<dbReference type="SUPFAM" id="SSF52540">
    <property type="entry name" value="P-loop containing nucleoside triphosphate hydrolases"/>
    <property type="match status" value="1"/>
</dbReference>
<dbReference type="InterPro" id="IPR050921">
    <property type="entry name" value="T4SS_GSP_E_ATPase"/>
</dbReference>
<dbReference type="NCBIfam" id="TIGR01420">
    <property type="entry name" value="pilT_fam"/>
    <property type="match status" value="1"/>
</dbReference>
<evidence type="ECO:0000313" key="3">
    <source>
        <dbReference type="EMBL" id="MPN13362.1"/>
    </source>
</evidence>
<reference evidence="3" key="1">
    <citation type="submission" date="2019-08" db="EMBL/GenBank/DDBJ databases">
        <authorList>
            <person name="Kucharzyk K."/>
            <person name="Murdoch R.W."/>
            <person name="Higgins S."/>
            <person name="Loffler F."/>
        </authorList>
    </citation>
    <scope>NUCLEOTIDE SEQUENCE</scope>
</reference>
<dbReference type="PANTHER" id="PTHR30486">
    <property type="entry name" value="TWITCHING MOTILITY PROTEIN PILT"/>
    <property type="match status" value="1"/>
</dbReference>
<dbReference type="Pfam" id="PF00437">
    <property type="entry name" value="T2SSE"/>
    <property type="match status" value="1"/>
</dbReference>
<protein>
    <submittedName>
        <fullName evidence="3">Twitching mobility protein</fullName>
    </submittedName>
</protein>
<dbReference type="InterPro" id="IPR027417">
    <property type="entry name" value="P-loop_NTPase"/>
</dbReference>
<organism evidence="3">
    <name type="scientific">bioreactor metagenome</name>
    <dbReference type="NCBI Taxonomy" id="1076179"/>
    <lineage>
        <taxon>unclassified sequences</taxon>
        <taxon>metagenomes</taxon>
        <taxon>ecological metagenomes</taxon>
    </lineage>
</organism>
<name>A0A645FIK6_9ZZZZ</name>
<dbReference type="EMBL" id="VSSQ01059857">
    <property type="protein sequence ID" value="MPN13362.1"/>
    <property type="molecule type" value="Genomic_DNA"/>
</dbReference>
<dbReference type="GO" id="GO:0016887">
    <property type="term" value="F:ATP hydrolysis activity"/>
    <property type="evidence" value="ECO:0007669"/>
    <property type="project" value="InterPro"/>
</dbReference>
<feature type="domain" description="Bacterial type II secretion system protein E" evidence="2">
    <location>
        <begin position="83"/>
        <end position="97"/>
    </location>
</feature>
<dbReference type="SMART" id="SM00382">
    <property type="entry name" value="AAA"/>
    <property type="match status" value="1"/>
</dbReference>
<dbReference type="InterPro" id="IPR003593">
    <property type="entry name" value="AAA+_ATPase"/>
</dbReference>
<dbReference type="PANTHER" id="PTHR30486:SF16">
    <property type="entry name" value="TWITCHING MOTILITY PROTEIN PILT"/>
    <property type="match status" value="1"/>
</dbReference>
<gene>
    <name evidence="3" type="primary">pilT_30</name>
    <name evidence="3" type="ORF">SDC9_160683</name>
</gene>
<sequence length="243" mass="27444">MPDILKTFTEKHKGLVLVTGPTGSGKSTTLASLIDIINKNQQKHIITLEDPIEYIHHHKKSLVNQREIGQDTKSFNSALRAILRQDPDVILVGEMRDSETISIALTAAETGHLVFSTLHTVGAAKTIDRIVDMFPSEQQHQVRIQLSTVCEGVISQQLLQTMDGRERVVALEVMVSNPAIRNLIRENKTYQIQNIIQTGSKYGMQTMDQELVNLYRQGSISRHSVLSRCTDYEYTSRLVEDRY</sequence>
<dbReference type="GO" id="GO:0005524">
    <property type="term" value="F:ATP binding"/>
    <property type="evidence" value="ECO:0007669"/>
    <property type="project" value="InterPro"/>
</dbReference>
<dbReference type="PROSITE" id="PS00662">
    <property type="entry name" value="T2SP_E"/>
    <property type="match status" value="1"/>
</dbReference>
<proteinExistence type="inferred from homology"/>
<evidence type="ECO:0000259" key="2">
    <source>
        <dbReference type="PROSITE" id="PS00662"/>
    </source>
</evidence>
<dbReference type="CDD" id="cd01131">
    <property type="entry name" value="PilT"/>
    <property type="match status" value="1"/>
</dbReference>
<dbReference type="Gene3D" id="3.40.50.300">
    <property type="entry name" value="P-loop containing nucleotide triphosphate hydrolases"/>
    <property type="match status" value="1"/>
</dbReference>
<dbReference type="InterPro" id="IPR001482">
    <property type="entry name" value="T2SS/T4SS_dom"/>
</dbReference>
<comment type="similarity">
    <text evidence="1">Belongs to the GSP E family.</text>
</comment>
<accession>A0A645FIK6</accession>
<comment type="caution">
    <text evidence="3">The sequence shown here is derived from an EMBL/GenBank/DDBJ whole genome shotgun (WGS) entry which is preliminary data.</text>
</comment>
<dbReference type="AlphaFoldDB" id="A0A645FIK6"/>
<evidence type="ECO:0000256" key="1">
    <source>
        <dbReference type="ARBA" id="ARBA00006611"/>
    </source>
</evidence>
<dbReference type="InterPro" id="IPR006321">
    <property type="entry name" value="PilT/PilU"/>
</dbReference>